<dbReference type="Proteomes" id="UP000073601">
    <property type="component" value="Unassembled WGS sequence"/>
</dbReference>
<dbReference type="AlphaFoldDB" id="A0A128FGL7"/>
<protein>
    <submittedName>
        <fullName evidence="2">Ubiquinol-cytochrome c reductase iron-sulfur subunit</fullName>
        <ecNumber evidence="2">1.10.2.2</ecNumber>
    </submittedName>
</protein>
<dbReference type="InterPro" id="IPR036922">
    <property type="entry name" value="Rieske_2Fe-2S_sf"/>
</dbReference>
<organism evidence="2 3">
    <name type="scientific">Grimontia marina</name>
    <dbReference type="NCBI Taxonomy" id="646534"/>
    <lineage>
        <taxon>Bacteria</taxon>
        <taxon>Pseudomonadati</taxon>
        <taxon>Pseudomonadota</taxon>
        <taxon>Gammaproteobacteria</taxon>
        <taxon>Vibrionales</taxon>
        <taxon>Vibrionaceae</taxon>
        <taxon>Grimontia</taxon>
    </lineage>
</organism>
<evidence type="ECO:0000256" key="1">
    <source>
        <dbReference type="SAM" id="Phobius"/>
    </source>
</evidence>
<sequence>MLRKVLRWAVLGQICVAVIAISVPFGLSLGPSSEKKSAQYWLYNSPLDIDVSGLSTGDLKVVVWQGVPVGIYRRSTQQVSAASLFQKYVVPDEQTMNLPDWWGKWSIETKEMYVRSDVRSAQEDLFVFNMISPVTGCMVELVLSEQAHKLKLPQNWQIGFIDPCTKVIFDGAGRVFKGQGVFSHLQVPPHQYIGKGEYITLHPNG</sequence>
<evidence type="ECO:0000313" key="3">
    <source>
        <dbReference type="Proteomes" id="UP000073601"/>
    </source>
</evidence>
<dbReference type="GO" id="GO:0016491">
    <property type="term" value="F:oxidoreductase activity"/>
    <property type="evidence" value="ECO:0007669"/>
    <property type="project" value="UniProtKB-KW"/>
</dbReference>
<keyword evidence="1" id="KW-1133">Transmembrane helix</keyword>
<feature type="transmembrane region" description="Helical" evidence="1">
    <location>
        <begin position="6"/>
        <end position="27"/>
    </location>
</feature>
<name>A0A128FGL7_9GAMM</name>
<keyword evidence="3" id="KW-1185">Reference proteome</keyword>
<evidence type="ECO:0000313" key="2">
    <source>
        <dbReference type="EMBL" id="CZF85938.1"/>
    </source>
</evidence>
<accession>A0A128FGL7</accession>
<dbReference type="EMBL" id="FIZY01000047">
    <property type="protein sequence ID" value="CZF85938.1"/>
    <property type="molecule type" value="Genomic_DNA"/>
</dbReference>
<reference evidence="3" key="1">
    <citation type="submission" date="2016-02" db="EMBL/GenBank/DDBJ databases">
        <authorList>
            <person name="Rodrigo-Torres Lidia"/>
            <person name="Arahal R.David."/>
        </authorList>
    </citation>
    <scope>NUCLEOTIDE SEQUENCE [LARGE SCALE GENOMIC DNA]</scope>
    <source>
        <strain evidence="3">CECT 8713</strain>
    </source>
</reference>
<dbReference type="GO" id="GO:0051537">
    <property type="term" value="F:2 iron, 2 sulfur cluster binding"/>
    <property type="evidence" value="ECO:0007669"/>
    <property type="project" value="InterPro"/>
</dbReference>
<keyword evidence="1" id="KW-0812">Transmembrane</keyword>
<gene>
    <name evidence="2" type="primary">petA_2</name>
    <name evidence="2" type="ORF">GMA8713_03971</name>
</gene>
<dbReference type="Gene3D" id="2.102.10.10">
    <property type="entry name" value="Rieske [2Fe-2S] iron-sulphur domain"/>
    <property type="match status" value="1"/>
</dbReference>
<keyword evidence="2" id="KW-0560">Oxidoreductase</keyword>
<dbReference type="RefSeq" id="WP_062713436.1">
    <property type="nucleotide sequence ID" value="NZ_CAWRCI010000047.1"/>
</dbReference>
<dbReference type="EC" id="1.10.2.2" evidence="2"/>
<proteinExistence type="predicted"/>
<keyword evidence="1" id="KW-0472">Membrane</keyword>
<dbReference type="OrthoDB" id="9767869at2"/>